<protein>
    <submittedName>
        <fullName evidence="1">Uncharacterized protein</fullName>
    </submittedName>
</protein>
<comment type="caution">
    <text evidence="1">The sequence shown here is derived from an EMBL/GenBank/DDBJ whole genome shotgun (WGS) entry which is preliminary data.</text>
</comment>
<sequence>MSRRDRIVFVQTGLDAVCPLSDEEQTFVQRDMEYLARRRQSTRSRYYGDSLKGLLGSLYHSSGVQLATADLVLDHVDPDAAAPGATTRKLRTTKRLLMAGLSVLSEHVGASRYVMTETIVYDVILSRANVLSIQKTS</sequence>
<organism evidence="1 2">
    <name type="scientific">Peronospora matthiolae</name>
    <dbReference type="NCBI Taxonomy" id="2874970"/>
    <lineage>
        <taxon>Eukaryota</taxon>
        <taxon>Sar</taxon>
        <taxon>Stramenopiles</taxon>
        <taxon>Oomycota</taxon>
        <taxon>Peronosporomycetes</taxon>
        <taxon>Peronosporales</taxon>
        <taxon>Peronosporaceae</taxon>
        <taxon>Peronospora</taxon>
    </lineage>
</organism>
<name>A0AAV1UQZ1_9STRA</name>
<dbReference type="EMBL" id="CAKLBY020000224">
    <property type="protein sequence ID" value="CAK7936432.1"/>
    <property type="molecule type" value="Genomic_DNA"/>
</dbReference>
<evidence type="ECO:0000313" key="2">
    <source>
        <dbReference type="Proteomes" id="UP001162060"/>
    </source>
</evidence>
<gene>
    <name evidence="1" type="ORF">PM001_LOCUS21582</name>
</gene>
<proteinExistence type="predicted"/>
<evidence type="ECO:0000313" key="1">
    <source>
        <dbReference type="EMBL" id="CAK7936432.1"/>
    </source>
</evidence>
<dbReference type="Proteomes" id="UP001162060">
    <property type="component" value="Unassembled WGS sequence"/>
</dbReference>
<reference evidence="1" key="1">
    <citation type="submission" date="2024-01" db="EMBL/GenBank/DDBJ databases">
        <authorList>
            <person name="Webb A."/>
        </authorList>
    </citation>
    <scope>NUCLEOTIDE SEQUENCE</scope>
    <source>
        <strain evidence="1">Pm1</strain>
    </source>
</reference>
<dbReference type="AlphaFoldDB" id="A0AAV1UQZ1"/>
<accession>A0AAV1UQZ1</accession>